<sequence length="103" mass="11500">MKLLLVLLLSLIFAAFSSAAPQDSSEESVERNDTVECGGDMTWTSTSSQRSEPCRKNDYRIQCGVIQLDESAFFLGFLMEYSHSPLREGNFADEKEDTHASVL</sequence>
<dbReference type="EMBL" id="JARK01000158">
    <property type="protein sequence ID" value="EYC41755.1"/>
    <property type="molecule type" value="Genomic_DNA"/>
</dbReference>
<reference evidence="4" key="1">
    <citation type="journal article" date="2015" name="Nat. Genet.">
        <title>The genome and transcriptome of the zoonotic hookworm Ancylostoma ceylanicum identify infection-specific gene families.</title>
        <authorList>
            <person name="Schwarz E.M."/>
            <person name="Hu Y."/>
            <person name="Antoshechkin I."/>
            <person name="Miller M.M."/>
            <person name="Sternberg P.W."/>
            <person name="Aroian R.V."/>
        </authorList>
    </citation>
    <scope>NUCLEOTIDE SEQUENCE</scope>
    <source>
        <strain evidence="4">HY135</strain>
    </source>
</reference>
<proteinExistence type="predicted"/>
<organism evidence="3 4">
    <name type="scientific">Ancylostoma ceylanicum</name>
    <dbReference type="NCBI Taxonomy" id="53326"/>
    <lineage>
        <taxon>Eukaryota</taxon>
        <taxon>Metazoa</taxon>
        <taxon>Ecdysozoa</taxon>
        <taxon>Nematoda</taxon>
        <taxon>Chromadorea</taxon>
        <taxon>Rhabditida</taxon>
        <taxon>Rhabditina</taxon>
        <taxon>Rhabditomorpha</taxon>
        <taxon>Strongyloidea</taxon>
        <taxon>Ancylostomatidae</taxon>
        <taxon>Ancylostomatinae</taxon>
        <taxon>Ancylostoma</taxon>
    </lineage>
</organism>
<evidence type="ECO:0000256" key="1">
    <source>
        <dbReference type="SAM" id="MobiDB-lite"/>
    </source>
</evidence>
<gene>
    <name evidence="3" type="primary">Acey_s0558.g3431</name>
    <name evidence="3" type="ORF">Y032_0558g3431</name>
</gene>
<feature type="compositionally biased region" description="Polar residues" evidence="1">
    <location>
        <begin position="42"/>
        <end position="51"/>
    </location>
</feature>
<comment type="caution">
    <text evidence="3">The sequence shown here is derived from an EMBL/GenBank/DDBJ whole genome shotgun (WGS) entry which is preliminary data.</text>
</comment>
<feature type="chain" id="PRO_5001494921" evidence="2">
    <location>
        <begin position="20"/>
        <end position="103"/>
    </location>
</feature>
<keyword evidence="4" id="KW-1185">Reference proteome</keyword>
<accession>A0A016WQ12</accession>
<keyword evidence="2" id="KW-0732">Signal</keyword>
<evidence type="ECO:0000313" key="3">
    <source>
        <dbReference type="EMBL" id="EYC41755.1"/>
    </source>
</evidence>
<name>A0A016WQ12_9BILA</name>
<evidence type="ECO:0000313" key="4">
    <source>
        <dbReference type="Proteomes" id="UP000024635"/>
    </source>
</evidence>
<dbReference type="AlphaFoldDB" id="A0A016WQ12"/>
<feature type="region of interest" description="Disordered" evidence="1">
    <location>
        <begin position="18"/>
        <end position="52"/>
    </location>
</feature>
<feature type="signal peptide" evidence="2">
    <location>
        <begin position="1"/>
        <end position="19"/>
    </location>
</feature>
<dbReference type="Proteomes" id="UP000024635">
    <property type="component" value="Unassembled WGS sequence"/>
</dbReference>
<evidence type="ECO:0000256" key="2">
    <source>
        <dbReference type="SAM" id="SignalP"/>
    </source>
</evidence>
<protein>
    <submittedName>
        <fullName evidence="3">Uncharacterized protein</fullName>
    </submittedName>
</protein>